<protein>
    <submittedName>
        <fullName evidence="2">Uncharacterized protein</fullName>
    </submittedName>
</protein>
<evidence type="ECO:0000256" key="1">
    <source>
        <dbReference type="SAM" id="SignalP"/>
    </source>
</evidence>
<comment type="caution">
    <text evidence="2">The sequence shown here is derived from an EMBL/GenBank/DDBJ whole genome shotgun (WGS) entry which is preliminary data.</text>
</comment>
<feature type="chain" id="PRO_5028263417" evidence="1">
    <location>
        <begin position="21"/>
        <end position="190"/>
    </location>
</feature>
<sequence length="190" mass="21470">MIFPIIFYLISEIFLYSSCSTSLNIPHLLSINNNFKNNFEGEGGINKNIIFNNKKNNLKTNKNIKNLNLAAKIGVIEGEKIILGEGGKEKKFLGGKKILFENLLIKNMHERMNNDEILNKNLGEGQSLSLTKFEIENAKMVAKLIFEAEAFEKEDLILLGGELAFALFVGERLKSGENLIKNFEKIIEVF</sequence>
<accession>A0A6V7UHX7</accession>
<organism evidence="2 3">
    <name type="scientific">Meloidogyne enterolobii</name>
    <name type="common">Root-knot nematode worm</name>
    <name type="synonym">Meloidogyne mayaguensis</name>
    <dbReference type="NCBI Taxonomy" id="390850"/>
    <lineage>
        <taxon>Eukaryota</taxon>
        <taxon>Metazoa</taxon>
        <taxon>Ecdysozoa</taxon>
        <taxon>Nematoda</taxon>
        <taxon>Chromadorea</taxon>
        <taxon>Rhabditida</taxon>
        <taxon>Tylenchina</taxon>
        <taxon>Tylenchomorpha</taxon>
        <taxon>Tylenchoidea</taxon>
        <taxon>Meloidogynidae</taxon>
        <taxon>Meloidogyninae</taxon>
        <taxon>Meloidogyne</taxon>
    </lineage>
</organism>
<proteinExistence type="predicted"/>
<evidence type="ECO:0000313" key="3">
    <source>
        <dbReference type="Proteomes" id="UP000580250"/>
    </source>
</evidence>
<evidence type="ECO:0000313" key="2">
    <source>
        <dbReference type="EMBL" id="CAD2158201.1"/>
    </source>
</evidence>
<name>A0A6V7UHX7_MELEN</name>
<feature type="signal peptide" evidence="1">
    <location>
        <begin position="1"/>
        <end position="20"/>
    </location>
</feature>
<dbReference type="Proteomes" id="UP000580250">
    <property type="component" value="Unassembled WGS sequence"/>
</dbReference>
<dbReference type="EMBL" id="CAJEWN010000069">
    <property type="protein sequence ID" value="CAD2158201.1"/>
    <property type="molecule type" value="Genomic_DNA"/>
</dbReference>
<keyword evidence="1" id="KW-0732">Signal</keyword>
<gene>
    <name evidence="2" type="ORF">MENT_LOCUS13041</name>
</gene>
<dbReference type="AlphaFoldDB" id="A0A6V7UHX7"/>
<reference evidence="2 3" key="1">
    <citation type="submission" date="2020-08" db="EMBL/GenBank/DDBJ databases">
        <authorList>
            <person name="Koutsovoulos G."/>
            <person name="Danchin GJ E."/>
        </authorList>
    </citation>
    <scope>NUCLEOTIDE SEQUENCE [LARGE SCALE GENOMIC DNA]</scope>
</reference>